<comment type="caution">
    <text evidence="1">The sequence shown here is derived from an EMBL/GenBank/DDBJ whole genome shotgun (WGS) entry which is preliminary data.</text>
</comment>
<organism evidence="1 2">
    <name type="scientific">Mycobacterium paraseoulense</name>
    <dbReference type="NCBI Taxonomy" id="590652"/>
    <lineage>
        <taxon>Bacteria</taxon>
        <taxon>Bacillati</taxon>
        <taxon>Actinomycetota</taxon>
        <taxon>Actinomycetes</taxon>
        <taxon>Mycobacteriales</taxon>
        <taxon>Mycobacteriaceae</taxon>
        <taxon>Mycobacterium</taxon>
    </lineage>
</organism>
<name>A0A1X0IF81_9MYCO</name>
<sequence>MCLRAFACVLGRPNTAHVRPKAFTSTRLRRRAIASVAKLTTAITAGSEHRNGDASLLVWKATADDIIAKVQRSRNTLRQVKGPTDR</sequence>
<dbReference type="EMBL" id="MVIE01000004">
    <property type="protein sequence ID" value="ORB45564.1"/>
    <property type="molecule type" value="Genomic_DNA"/>
</dbReference>
<dbReference type="AlphaFoldDB" id="A0A1X0IF81"/>
<proteinExistence type="predicted"/>
<reference evidence="1 2" key="1">
    <citation type="submission" date="2017-02" db="EMBL/GenBank/DDBJ databases">
        <title>The new phylogeny of genus Mycobacterium.</title>
        <authorList>
            <person name="Tortoli E."/>
            <person name="Trovato A."/>
            <person name="Cirillo D.M."/>
        </authorList>
    </citation>
    <scope>NUCLEOTIDE SEQUENCE [LARGE SCALE GENOMIC DNA]</scope>
    <source>
        <strain evidence="1 2">DSM 45000</strain>
    </source>
</reference>
<keyword evidence="2" id="KW-1185">Reference proteome</keyword>
<dbReference type="Proteomes" id="UP000192513">
    <property type="component" value="Unassembled WGS sequence"/>
</dbReference>
<evidence type="ECO:0000313" key="1">
    <source>
        <dbReference type="EMBL" id="ORB45564.1"/>
    </source>
</evidence>
<gene>
    <name evidence="1" type="ORF">BST39_05035</name>
</gene>
<protein>
    <submittedName>
        <fullName evidence="1">Uncharacterized protein</fullName>
    </submittedName>
</protein>
<accession>A0A1X0IF81</accession>
<evidence type="ECO:0000313" key="2">
    <source>
        <dbReference type="Proteomes" id="UP000192513"/>
    </source>
</evidence>